<sequence length="81" mass="9451">SDDDENPSFTLKDYEEEKHDEEYVHSLENSKSDDDKENVDEEEYDDLYKDVDMKALSTEQENEGKCDAEMNKAGCFSRKSI</sequence>
<proteinExistence type="predicted"/>
<reference evidence="2" key="1">
    <citation type="journal article" date="2019" name="Sci. Rep.">
        <title>Draft genome of Tanacetum cinerariifolium, the natural source of mosquito coil.</title>
        <authorList>
            <person name="Yamashiro T."/>
            <person name="Shiraishi A."/>
            <person name="Satake H."/>
            <person name="Nakayama K."/>
        </authorList>
    </citation>
    <scope>NUCLEOTIDE SEQUENCE</scope>
</reference>
<comment type="caution">
    <text evidence="2">The sequence shown here is derived from an EMBL/GenBank/DDBJ whole genome shotgun (WGS) entry which is preliminary data.</text>
</comment>
<feature type="compositionally biased region" description="Basic and acidic residues" evidence="1">
    <location>
        <begin position="12"/>
        <end position="34"/>
    </location>
</feature>
<evidence type="ECO:0000256" key="1">
    <source>
        <dbReference type="SAM" id="MobiDB-lite"/>
    </source>
</evidence>
<feature type="non-terminal residue" evidence="2">
    <location>
        <position position="1"/>
    </location>
</feature>
<dbReference type="AlphaFoldDB" id="A0A699VB76"/>
<protein>
    <submittedName>
        <fullName evidence="2">Uncharacterized protein</fullName>
    </submittedName>
</protein>
<dbReference type="EMBL" id="BKCJ011423579">
    <property type="protein sequence ID" value="GFD32367.1"/>
    <property type="molecule type" value="Genomic_DNA"/>
</dbReference>
<organism evidence="2">
    <name type="scientific">Tanacetum cinerariifolium</name>
    <name type="common">Dalmatian daisy</name>
    <name type="synonym">Chrysanthemum cinerariifolium</name>
    <dbReference type="NCBI Taxonomy" id="118510"/>
    <lineage>
        <taxon>Eukaryota</taxon>
        <taxon>Viridiplantae</taxon>
        <taxon>Streptophyta</taxon>
        <taxon>Embryophyta</taxon>
        <taxon>Tracheophyta</taxon>
        <taxon>Spermatophyta</taxon>
        <taxon>Magnoliopsida</taxon>
        <taxon>eudicotyledons</taxon>
        <taxon>Gunneridae</taxon>
        <taxon>Pentapetalae</taxon>
        <taxon>asterids</taxon>
        <taxon>campanulids</taxon>
        <taxon>Asterales</taxon>
        <taxon>Asteraceae</taxon>
        <taxon>Asteroideae</taxon>
        <taxon>Anthemideae</taxon>
        <taxon>Anthemidinae</taxon>
        <taxon>Tanacetum</taxon>
    </lineage>
</organism>
<feature type="region of interest" description="Disordered" evidence="1">
    <location>
        <begin position="1"/>
        <end position="46"/>
    </location>
</feature>
<gene>
    <name evidence="2" type="ORF">Tci_904336</name>
</gene>
<accession>A0A699VB76</accession>
<feature type="compositionally biased region" description="Acidic residues" evidence="1">
    <location>
        <begin position="35"/>
        <end position="45"/>
    </location>
</feature>
<evidence type="ECO:0000313" key="2">
    <source>
        <dbReference type="EMBL" id="GFD32367.1"/>
    </source>
</evidence>
<name>A0A699VB76_TANCI</name>